<dbReference type="Pfam" id="PF02375">
    <property type="entry name" value="JmjN"/>
    <property type="match status" value="1"/>
</dbReference>
<dbReference type="Pfam" id="PF04858">
    <property type="entry name" value="TH1"/>
    <property type="match status" value="2"/>
</dbReference>
<dbReference type="Pfam" id="PF01388">
    <property type="entry name" value="ARID"/>
    <property type="match status" value="1"/>
</dbReference>
<dbReference type="InterPro" id="IPR011011">
    <property type="entry name" value="Znf_FYVE_PHD"/>
</dbReference>
<dbReference type="Pfam" id="PF02373">
    <property type="entry name" value="JmjC"/>
    <property type="match status" value="1"/>
</dbReference>
<dbReference type="EMBL" id="VEVO01000011">
    <property type="protein sequence ID" value="KAF0035071.1"/>
    <property type="molecule type" value="Genomic_DNA"/>
</dbReference>
<evidence type="ECO:0000256" key="4">
    <source>
        <dbReference type="ARBA" id="ARBA00012902"/>
    </source>
</evidence>
<evidence type="ECO:0000256" key="15">
    <source>
        <dbReference type="PROSITE-ProRule" id="PRU00146"/>
    </source>
</evidence>
<dbReference type="SMART" id="SM00249">
    <property type="entry name" value="PHD"/>
    <property type="match status" value="2"/>
</dbReference>
<evidence type="ECO:0000256" key="10">
    <source>
        <dbReference type="ARBA" id="ARBA00022964"/>
    </source>
</evidence>
<feature type="domain" description="JmjN" evidence="19">
    <location>
        <begin position="15"/>
        <end position="56"/>
    </location>
</feature>
<dbReference type="InterPro" id="IPR036431">
    <property type="entry name" value="ARID_dom_sf"/>
</dbReference>
<dbReference type="Pfam" id="PF02928">
    <property type="entry name" value="zf-C5HC2"/>
    <property type="match status" value="1"/>
</dbReference>
<evidence type="ECO:0000259" key="17">
    <source>
        <dbReference type="PROSITE" id="PS50016"/>
    </source>
</evidence>
<organism evidence="21 22">
    <name type="scientific">Scophthalmus maximus</name>
    <name type="common">Turbot</name>
    <name type="synonym">Psetta maxima</name>
    <dbReference type="NCBI Taxonomy" id="52904"/>
    <lineage>
        <taxon>Eukaryota</taxon>
        <taxon>Metazoa</taxon>
        <taxon>Chordata</taxon>
        <taxon>Craniata</taxon>
        <taxon>Vertebrata</taxon>
        <taxon>Euteleostomi</taxon>
        <taxon>Actinopterygii</taxon>
        <taxon>Neopterygii</taxon>
        <taxon>Teleostei</taxon>
        <taxon>Neoteleostei</taxon>
        <taxon>Acanthomorphata</taxon>
        <taxon>Carangaria</taxon>
        <taxon>Pleuronectiformes</taxon>
        <taxon>Pleuronectoidei</taxon>
        <taxon>Scophthalmidae</taxon>
        <taxon>Scophthalmus</taxon>
    </lineage>
</organism>
<reference evidence="21 22" key="1">
    <citation type="submission" date="2019-06" db="EMBL/GenBank/DDBJ databases">
        <title>Draft genomes of female and male turbot (Scophthalmus maximus).</title>
        <authorList>
            <person name="Xu H."/>
            <person name="Xu X.-W."/>
            <person name="Shao C."/>
            <person name="Chen S."/>
        </authorList>
    </citation>
    <scope>NUCLEOTIDE SEQUENCE [LARGE SCALE GENOMIC DNA]</scope>
    <source>
        <strain evidence="21">Ysfricsl-2016a</strain>
        <tissue evidence="21">Blood</tissue>
    </source>
</reference>
<dbReference type="InterPro" id="IPR003347">
    <property type="entry name" value="JmjC_dom"/>
</dbReference>
<sequence length="1932" mass="218978">MTQPQINEFIPPPECPVFEPSWEEFADPFAYINKIRPIAEKTGICKVRPPPDWQPPFACDVERLKFTPRIQRLNELEAQTRVKLNFLDQIAKFWELQGCTLKIPHVERKILDLYQLNSLVKEEGGFDAVCRERRWTRISVKMGFAPGKAIGSHLRTHYERILFPYNLFRTGSNLPVRHKATLTNDTKDKEYTPHDLPQRQSVQPQETCSIARRAKRMRSERGCVKTEPGEVCENRPNLRRRMGTCTAKPEPVRMAVTEVKTEPIDHKDPTEYEETVLNIINKPPQNKVDQYMCLVCGSGSAEDRLLLCDGCDDSYHIFCLIPPLHDVPKGDWRCPKCLAQECGKPPVAFGFEQASRSYNLQAFGDMADSFKSDYFNMPVHMVPTELVEKEFWRLVSTIEEDVTVEYGADIASKEFGSGFPVRNSHFEISPEDEHYLSSGWNLNNMPVLDASVLTHITADICGMKLPWLYVGMCFSSFCWHIEDHWSYSINYLHWGEPKTWYGAPGYAAEHLESVMKKLAPELFHSQPDLLHQLVTIMNPNTLMNNGVPIYRTNQCAGEFVITFPRAYHSGFNQGFNFAEAVNFCTMDWMPIGRNCVQHYRQLSRYCVFSHDEMVCNMACKADTMDVDLASAVQKEMTIMVQEEEELRQKINKLGVVQSKQVDFEVLPDEERQCSKCRTTCYLSGVTCACSPGKMVCLYHTRDLCSCPHVNLTIHYKFTLDELYPMMASVTLRAESYKDWLSNVQEILENKGNKKRGLEELHSLVEQAETKAFPQTSLQEQLRTVTTEADKVAVMAQQLLNGKRQTRYRSGGGKSQNQNELTVEELRSFIKQLDNLPCTIRQAPLLKDLLTRVDDFQQRSERLLSDESPSPLELQDLLDVSLGLDVELPQLPLLRERLEQARWLEAVQQASSWPDSLCLDTMRRLIDQGVGLAPHGSVERAMARLQELLTVSEQWEEKVLSLIEARPCHSLETLDAALQEVENIPAYLPNCLQLKDVVTKAKKWLHEAEALQLGGRIPVLDSLSELVLIAESIPVRLDPLSRLEALVTDVQAWKESAAKTFLLKNSPFSLLEVLCPRCDIGTGHQRSRSKKAKEAPQINKKAAAKMESLCDVERALSESKDSASAMTTLAEVRQREMEILLALRASNESKLLPAESCGTPSVCVCQKVPSGAMVQCELCREVFHCGCVDATADLEYGQAWLCPLCQRSRKPPLDKVLPLLASLQRIRVRLPEGDALRFLIERTVRWQHRVQQACTEGVLEKVSKMVRAGSRTSSHLTQEINGSSFYTEHKSVPLQGLGPELDELMVEGFLLQVTLPETEQLYRYLLYKLAPLPSLCSPSGNHTDQDPQSPRGSPHHNKKVAPSLKKDAVNCQSKRTKRRKESSDSQHSEKAKKCRKKKSKKSKERSEETKRTSSPTHTASAPSDSEEDYSLCAAPWCREPEGDEVNWVQCDGSCNQWFHQEEGYVEGENDGKTQEDCLQKFSSRDYIMEPAVFNTLKTYFQAGGSPEHVIQLLSENYSAVAQTVNLLAEWLIQMGVEPAQVQERVENHLKSLLIKHFDPQKADSIFTVEGEKMVCHGEHTYLFAQAMMSILAQEEQGGSAVRRIGQEVQKSAHERGHDASQITLALGTAAAYPRACQALGAMLSKGALNPADITVLFKMFSSMDPPPVELIRVPAFLDLFMQSLFKPGSKINQDHKHKYIHILAYAASVVETWKKNKRVNINKDELKSTSKAIETVHNLCCNENKGATELVAELGTLYQCIRFPVVAMGVLKWVDWTVSEPRYFQLQTDHTPVHLALLDEICTCHQLLHPQVLQLLIKLFETEHSQLDVMEQLELKKTLLDRMVHLLSRGYVLPVVGYIRKCLEKLNTDISLIRYFVTEVLDVIAPPYTSDFVQLFLPILENDSIAGTIRTEGEHDPVAEFIAHCKSNFIMIN</sequence>
<feature type="domain" description="PHD-type" evidence="17">
    <location>
        <begin position="290"/>
        <end position="340"/>
    </location>
</feature>
<dbReference type="SMART" id="SM01014">
    <property type="entry name" value="ARID"/>
    <property type="match status" value="1"/>
</dbReference>
<keyword evidence="6" id="KW-0677">Repeat</keyword>
<keyword evidence="10" id="KW-0223">Dioxygenase</keyword>
<dbReference type="GO" id="GO:0034647">
    <property type="term" value="F:histone H3K4me/H3K4me2/H3K4me3 demethylase activity"/>
    <property type="evidence" value="ECO:0007669"/>
    <property type="project" value="UniProtKB-EC"/>
</dbReference>
<dbReference type="Gene3D" id="2.60.120.650">
    <property type="entry name" value="Cupin"/>
    <property type="match status" value="1"/>
</dbReference>
<dbReference type="InterPro" id="IPR019787">
    <property type="entry name" value="Znf_PHD-finger"/>
</dbReference>
<comment type="catalytic activity">
    <reaction evidence="14">
        <text>N(6),N(6),N(6)-trimethyl-L-lysyl(4)-[histone H3] + 3 2-oxoglutarate + 3 O2 = L-lysyl(4)-[histone H3] + 3 formaldehyde + 3 succinate + 3 CO2</text>
        <dbReference type="Rhea" id="RHEA:60208"/>
        <dbReference type="Rhea" id="RHEA-COMP:15537"/>
        <dbReference type="Rhea" id="RHEA-COMP:15547"/>
        <dbReference type="ChEBI" id="CHEBI:15379"/>
        <dbReference type="ChEBI" id="CHEBI:16526"/>
        <dbReference type="ChEBI" id="CHEBI:16810"/>
        <dbReference type="ChEBI" id="CHEBI:16842"/>
        <dbReference type="ChEBI" id="CHEBI:29969"/>
        <dbReference type="ChEBI" id="CHEBI:30031"/>
        <dbReference type="ChEBI" id="CHEBI:61961"/>
        <dbReference type="EC" id="1.14.11.67"/>
    </reaction>
</comment>
<dbReference type="InterPro" id="IPR006942">
    <property type="entry name" value="TH1"/>
</dbReference>
<accession>A0A6A4SVI0</accession>
<feature type="compositionally biased region" description="Basic residues" evidence="16">
    <location>
        <begin position="1391"/>
        <end position="1402"/>
    </location>
</feature>
<protein>
    <recommendedName>
        <fullName evidence="4">[histone H3]-trimethyl-L-lysine(4) demethylase</fullName>
        <ecNumber evidence="4">1.14.11.67</ecNumber>
    </recommendedName>
</protein>
<dbReference type="GO" id="GO:0045892">
    <property type="term" value="P:negative regulation of DNA-templated transcription"/>
    <property type="evidence" value="ECO:0007669"/>
    <property type="project" value="InterPro"/>
</dbReference>
<evidence type="ECO:0000313" key="22">
    <source>
        <dbReference type="Proteomes" id="UP000438429"/>
    </source>
</evidence>
<dbReference type="InterPro" id="IPR013083">
    <property type="entry name" value="Znf_RING/FYVE/PHD"/>
</dbReference>
<keyword evidence="7 15" id="KW-0863">Zinc-finger</keyword>
<dbReference type="InterPro" id="IPR003349">
    <property type="entry name" value="JmjN"/>
</dbReference>
<evidence type="ECO:0000256" key="1">
    <source>
        <dbReference type="ARBA" id="ARBA00001954"/>
    </source>
</evidence>
<feature type="domain" description="JmjC" evidence="20">
    <location>
        <begin position="434"/>
        <end position="600"/>
    </location>
</feature>
<dbReference type="SMART" id="SM00545">
    <property type="entry name" value="JmjN"/>
    <property type="match status" value="1"/>
</dbReference>
<dbReference type="InterPro" id="IPR001965">
    <property type="entry name" value="Znf_PHD"/>
</dbReference>
<evidence type="ECO:0000256" key="8">
    <source>
        <dbReference type="ARBA" id="ARBA00022833"/>
    </source>
</evidence>
<evidence type="ECO:0000256" key="2">
    <source>
        <dbReference type="ARBA" id="ARBA00004123"/>
    </source>
</evidence>
<dbReference type="SMART" id="SM00558">
    <property type="entry name" value="JmjC"/>
    <property type="match status" value="1"/>
</dbReference>
<dbReference type="InterPro" id="IPR047978">
    <property type="entry name" value="KDM5B_PHD1"/>
</dbReference>
<dbReference type="SUPFAM" id="SSF46774">
    <property type="entry name" value="ARID-like"/>
    <property type="match status" value="1"/>
</dbReference>
<evidence type="ECO:0000256" key="9">
    <source>
        <dbReference type="ARBA" id="ARBA00022853"/>
    </source>
</evidence>
<keyword evidence="8" id="KW-0862">Zinc</keyword>
<evidence type="ECO:0000259" key="20">
    <source>
        <dbReference type="PROSITE" id="PS51184"/>
    </source>
</evidence>
<evidence type="ECO:0000259" key="19">
    <source>
        <dbReference type="PROSITE" id="PS51183"/>
    </source>
</evidence>
<feature type="compositionally biased region" description="Basic and acidic residues" evidence="16">
    <location>
        <begin position="1380"/>
        <end position="1390"/>
    </location>
</feature>
<feature type="compositionally biased region" description="Basic and acidic residues" evidence="16">
    <location>
        <begin position="185"/>
        <end position="197"/>
    </location>
</feature>
<dbReference type="PROSITE" id="PS01359">
    <property type="entry name" value="ZF_PHD_1"/>
    <property type="match status" value="2"/>
</dbReference>
<dbReference type="SUPFAM" id="SSF51197">
    <property type="entry name" value="Clavaminate synthase-like"/>
    <property type="match status" value="1"/>
</dbReference>
<comment type="caution">
    <text evidence="21">The sequence shown here is derived from an EMBL/GenBank/DDBJ whole genome shotgun (WGS) entry which is preliminary data.</text>
</comment>
<dbReference type="InterPro" id="IPR019786">
    <property type="entry name" value="Zinc_finger_PHD-type_CS"/>
</dbReference>
<dbReference type="EC" id="1.14.11.67" evidence="4"/>
<evidence type="ECO:0000256" key="7">
    <source>
        <dbReference type="ARBA" id="ARBA00022771"/>
    </source>
</evidence>
<name>A0A6A4SVI0_SCOMX</name>
<dbReference type="PROSITE" id="PS50016">
    <property type="entry name" value="ZF_PHD_2"/>
    <property type="match status" value="2"/>
</dbReference>
<evidence type="ECO:0000256" key="12">
    <source>
        <dbReference type="ARBA" id="ARBA00023004"/>
    </source>
</evidence>
<comment type="similarity">
    <text evidence="3">Belongs to the JARID1 histone demethylase family.</text>
</comment>
<dbReference type="GO" id="GO:0000785">
    <property type="term" value="C:chromatin"/>
    <property type="evidence" value="ECO:0007669"/>
    <property type="project" value="TreeGrafter"/>
</dbReference>
<dbReference type="GO" id="GO:0005654">
    <property type="term" value="C:nucleoplasm"/>
    <property type="evidence" value="ECO:0007669"/>
    <property type="project" value="UniProtKB-ARBA"/>
</dbReference>
<dbReference type="PANTHER" id="PTHR10694">
    <property type="entry name" value="LYSINE-SPECIFIC DEMETHYLASE"/>
    <property type="match status" value="1"/>
</dbReference>
<dbReference type="InterPro" id="IPR001606">
    <property type="entry name" value="ARID_dom"/>
</dbReference>
<keyword evidence="9" id="KW-0156">Chromatin regulator</keyword>
<evidence type="ECO:0000256" key="3">
    <source>
        <dbReference type="ARBA" id="ARBA00006801"/>
    </source>
</evidence>
<dbReference type="FunFam" id="2.60.120.650:FF:000001">
    <property type="entry name" value="Putative lysine-specific demethylase 5b"/>
    <property type="match status" value="1"/>
</dbReference>
<dbReference type="PROSITE" id="PS51011">
    <property type="entry name" value="ARID"/>
    <property type="match status" value="1"/>
</dbReference>
<evidence type="ECO:0000256" key="5">
    <source>
        <dbReference type="ARBA" id="ARBA00022723"/>
    </source>
</evidence>
<dbReference type="PROSITE" id="PS51184">
    <property type="entry name" value="JMJC"/>
    <property type="match status" value="1"/>
</dbReference>
<evidence type="ECO:0000256" key="6">
    <source>
        <dbReference type="ARBA" id="ARBA00022737"/>
    </source>
</evidence>
<dbReference type="CDD" id="cd15603">
    <property type="entry name" value="PHD1_KDM5B"/>
    <property type="match status" value="1"/>
</dbReference>
<dbReference type="GO" id="GO:0008270">
    <property type="term" value="F:zinc ion binding"/>
    <property type="evidence" value="ECO:0007669"/>
    <property type="project" value="UniProtKB-KW"/>
</dbReference>
<keyword evidence="13" id="KW-0539">Nucleus</keyword>
<evidence type="ECO:0000256" key="16">
    <source>
        <dbReference type="SAM" id="MobiDB-lite"/>
    </source>
</evidence>
<evidence type="ECO:0000256" key="11">
    <source>
        <dbReference type="ARBA" id="ARBA00023002"/>
    </source>
</evidence>
<dbReference type="SUPFAM" id="SSF57903">
    <property type="entry name" value="FYVE/PHD zinc finger"/>
    <property type="match status" value="3"/>
</dbReference>
<dbReference type="SMART" id="SM00501">
    <property type="entry name" value="BRIGHT"/>
    <property type="match status" value="1"/>
</dbReference>
<keyword evidence="11" id="KW-0560">Oxidoreductase</keyword>
<comment type="cofactor">
    <cofactor evidence="1">
        <name>Fe(2+)</name>
        <dbReference type="ChEBI" id="CHEBI:29033"/>
    </cofactor>
</comment>
<dbReference type="InterPro" id="IPR013637">
    <property type="entry name" value="Lys_sp_deMease-like_dom"/>
</dbReference>
<evidence type="ECO:0000259" key="18">
    <source>
        <dbReference type="PROSITE" id="PS51011"/>
    </source>
</evidence>
<proteinExistence type="inferred from homology"/>
<dbReference type="Pfam" id="PF00628">
    <property type="entry name" value="PHD"/>
    <property type="match status" value="1"/>
</dbReference>
<dbReference type="PROSITE" id="PS51183">
    <property type="entry name" value="JMJN"/>
    <property type="match status" value="1"/>
</dbReference>
<evidence type="ECO:0000313" key="21">
    <source>
        <dbReference type="EMBL" id="KAF0035071.1"/>
    </source>
</evidence>
<feature type="domain" description="ARID" evidence="18">
    <location>
        <begin position="80"/>
        <end position="170"/>
    </location>
</feature>
<dbReference type="FunFam" id="1.10.150.60:FF:000001">
    <property type="entry name" value="Putative lysine-specific demethylase 5b"/>
    <property type="match status" value="1"/>
</dbReference>
<feature type="compositionally biased region" description="Low complexity" evidence="16">
    <location>
        <begin position="1411"/>
        <end position="1422"/>
    </location>
</feature>
<dbReference type="Gene3D" id="1.10.150.60">
    <property type="entry name" value="ARID DNA-binding domain"/>
    <property type="match status" value="1"/>
</dbReference>
<dbReference type="GO" id="GO:0003677">
    <property type="term" value="F:DNA binding"/>
    <property type="evidence" value="ECO:0007669"/>
    <property type="project" value="InterPro"/>
</dbReference>
<dbReference type="Pfam" id="PF08429">
    <property type="entry name" value="PLU-1"/>
    <property type="match status" value="1"/>
</dbReference>
<feature type="region of interest" description="Disordered" evidence="16">
    <location>
        <begin position="185"/>
        <end position="206"/>
    </location>
</feature>
<dbReference type="InterPro" id="IPR004198">
    <property type="entry name" value="Znf_C5HC2"/>
</dbReference>
<dbReference type="InterPro" id="IPR048615">
    <property type="entry name" value="KDM5_C-hel"/>
</dbReference>
<feature type="region of interest" description="Disordered" evidence="16">
    <location>
        <begin position="1337"/>
        <end position="1425"/>
    </location>
</feature>
<dbReference type="Pfam" id="PF21323">
    <property type="entry name" value="KDM5_C-hel"/>
    <property type="match status" value="1"/>
</dbReference>
<gene>
    <name evidence="21" type="ORF">F2P81_012829</name>
</gene>
<keyword evidence="12" id="KW-0408">Iron</keyword>
<dbReference type="PANTHER" id="PTHR10694:SF136">
    <property type="entry name" value="[HISTONE H3]-TRIMETHYL-L-LYSINE(4) DEMETHYLASE"/>
    <property type="match status" value="1"/>
</dbReference>
<keyword evidence="5" id="KW-0479">Metal-binding</keyword>
<comment type="subcellular location">
    <subcellularLocation>
        <location evidence="2">Nucleus</location>
    </subcellularLocation>
</comment>
<evidence type="ECO:0000256" key="14">
    <source>
        <dbReference type="ARBA" id="ARBA00048734"/>
    </source>
</evidence>
<evidence type="ECO:0000256" key="13">
    <source>
        <dbReference type="ARBA" id="ARBA00023242"/>
    </source>
</evidence>
<dbReference type="FunFam" id="2.60.120.650:FF:000035">
    <property type="entry name" value="PHD transcription factor Rum1"/>
    <property type="match status" value="1"/>
</dbReference>
<feature type="domain" description="PHD-type" evidence="17">
    <location>
        <begin position="1159"/>
        <end position="1207"/>
    </location>
</feature>
<feature type="compositionally biased region" description="Polar residues" evidence="16">
    <location>
        <begin position="1337"/>
        <end position="1350"/>
    </location>
</feature>
<dbReference type="Gene3D" id="3.30.40.10">
    <property type="entry name" value="Zinc/RING finger domain, C3HC4 (zinc finger)"/>
    <property type="match status" value="2"/>
</dbReference>
<dbReference type="Proteomes" id="UP000438429">
    <property type="component" value="Unassembled WGS sequence"/>
</dbReference>